<gene>
    <name evidence="2" type="ORF">FHQ09_13770</name>
</gene>
<protein>
    <recommendedName>
        <fullName evidence="4">DUF3327 domain-containing protein</fullName>
    </recommendedName>
</protein>
<comment type="caution">
    <text evidence="2">The sequence shown here is derived from an EMBL/GenBank/DDBJ whole genome shotgun (WGS) entry which is preliminary data.</text>
</comment>
<evidence type="ECO:0008006" key="4">
    <source>
        <dbReference type="Google" id="ProtNLM"/>
    </source>
</evidence>
<name>A0A5C4WZC9_9MICO</name>
<dbReference type="AlphaFoldDB" id="A0A5C4WZC9"/>
<organism evidence="2 3">
    <name type="scientific">Brevibacterium sediminis</name>
    <dbReference type="NCBI Taxonomy" id="1857024"/>
    <lineage>
        <taxon>Bacteria</taxon>
        <taxon>Bacillati</taxon>
        <taxon>Actinomycetota</taxon>
        <taxon>Actinomycetes</taxon>
        <taxon>Micrococcales</taxon>
        <taxon>Brevibacteriaceae</taxon>
        <taxon>Brevibacterium</taxon>
    </lineage>
</organism>
<proteinExistence type="predicted"/>
<dbReference type="PANTHER" id="PTHR48098">
    <property type="entry name" value="ENTEROCHELIN ESTERASE-RELATED"/>
    <property type="match status" value="1"/>
</dbReference>
<dbReference type="InterPro" id="IPR050583">
    <property type="entry name" value="Mycobacterial_A85_antigen"/>
</dbReference>
<dbReference type="PANTHER" id="PTHR48098:SF3">
    <property type="entry name" value="IRON(III) ENTEROBACTIN ESTERASE"/>
    <property type="match status" value="1"/>
</dbReference>
<sequence length="458" mass="49446">MARAALRLRARAARDRRPHRREARHGGGRIMTGTSAINSSAEQTGSASALCTWTEIGPDESWRLQVELPATAIPAEAAPGDEQEIFVDLNGVTDRRNVPGGIMTRRPARDEGGDSADGADATRYSIELPVPRGYRGALRFLPVPRGLQVADRPTWLDVLERGFVPAGDHDLLTITDMRRKQVLELAAPDARPLIWTGGDRPATDSRSGAGEGRTDVDEQVITLGSAPRRIWTHRPQRGPASAPVLVVFDGERFIRGGLLAAIDELVSPPSAVIAIDHAPVVDAGPDEDAAVGQRADDLVMNSRFCDDVLALVRQMAPEVSARTIVAGASYGGLAAAYFSLRHPEAFRGICLSPSFWESDDQGRRIWDLAPSSTDDGPDGRAGAPESRTVETRPATAADPTFSVDHGILETVIADSVAEATEEFAARGIDFVPRPFVGGHEYLWWRELMLVRLAEVLAE</sequence>
<feature type="region of interest" description="Disordered" evidence="1">
    <location>
        <begin position="98"/>
        <end position="120"/>
    </location>
</feature>
<dbReference type="InterPro" id="IPR000801">
    <property type="entry name" value="Esterase-like"/>
</dbReference>
<dbReference type="EMBL" id="VDMQ01000009">
    <property type="protein sequence ID" value="TNM53463.1"/>
    <property type="molecule type" value="Genomic_DNA"/>
</dbReference>
<feature type="compositionally biased region" description="Basic residues" evidence="1">
    <location>
        <begin position="10"/>
        <end position="27"/>
    </location>
</feature>
<dbReference type="Proteomes" id="UP000314223">
    <property type="component" value="Unassembled WGS sequence"/>
</dbReference>
<dbReference type="SUPFAM" id="SSF53474">
    <property type="entry name" value="alpha/beta-Hydrolases"/>
    <property type="match status" value="1"/>
</dbReference>
<evidence type="ECO:0000313" key="2">
    <source>
        <dbReference type="EMBL" id="TNM53463.1"/>
    </source>
</evidence>
<accession>A0A5C4WZC9</accession>
<dbReference type="Pfam" id="PF00756">
    <property type="entry name" value="Esterase"/>
    <property type="match status" value="1"/>
</dbReference>
<evidence type="ECO:0000313" key="3">
    <source>
        <dbReference type="Proteomes" id="UP000314223"/>
    </source>
</evidence>
<evidence type="ECO:0000256" key="1">
    <source>
        <dbReference type="SAM" id="MobiDB-lite"/>
    </source>
</evidence>
<dbReference type="Gene3D" id="3.40.50.1820">
    <property type="entry name" value="alpha/beta hydrolase"/>
    <property type="match status" value="1"/>
</dbReference>
<reference evidence="2 3" key="1">
    <citation type="submission" date="2019-06" db="EMBL/GenBank/DDBJ databases">
        <authorList>
            <person name="Mardanova A.M."/>
            <person name="Pudova D.S."/>
            <person name="Shagimardanova E.I."/>
            <person name="Gogoleva N.E."/>
            <person name="Lutfullin M.T."/>
            <person name="Hadieva G.F."/>
            <person name="Sharipova M.R."/>
        </authorList>
    </citation>
    <scope>NUCLEOTIDE SEQUENCE [LARGE SCALE GENOMIC DNA]</scope>
    <source>
        <strain evidence="2 3">MG-1</strain>
    </source>
</reference>
<feature type="region of interest" description="Disordered" evidence="1">
    <location>
        <begin position="194"/>
        <end position="214"/>
    </location>
</feature>
<feature type="region of interest" description="Disordered" evidence="1">
    <location>
        <begin position="366"/>
        <end position="395"/>
    </location>
</feature>
<dbReference type="InterPro" id="IPR029058">
    <property type="entry name" value="AB_hydrolase_fold"/>
</dbReference>
<feature type="region of interest" description="Disordered" evidence="1">
    <location>
        <begin position="10"/>
        <end position="33"/>
    </location>
</feature>